<protein>
    <submittedName>
        <fullName evidence="1">Uncharacterized protein</fullName>
    </submittedName>
</protein>
<dbReference type="EMBL" id="JQAZ01000004">
    <property type="protein sequence ID" value="KRN31435.1"/>
    <property type="molecule type" value="Genomic_DNA"/>
</dbReference>
<gene>
    <name evidence="1" type="ORF">IV38_GL000087</name>
    <name evidence="2" type="ORF">IV40_GL001431</name>
</gene>
<evidence type="ECO:0000313" key="1">
    <source>
        <dbReference type="EMBL" id="KRN29207.1"/>
    </source>
</evidence>
<dbReference type="PATRIC" id="fig|81857.3.peg.85"/>
<reference evidence="3 4" key="1">
    <citation type="journal article" date="2015" name="Genome Announc.">
        <title>Expanding the biotechnology potential of lactobacilli through comparative genomics of 213 strains and associated genera.</title>
        <authorList>
            <person name="Sun Z."/>
            <person name="Harris H.M."/>
            <person name="McCann A."/>
            <person name="Guo C."/>
            <person name="Argimon S."/>
            <person name="Zhang W."/>
            <person name="Yang X."/>
            <person name="Jeffery I.B."/>
            <person name="Cooney J.C."/>
            <person name="Kagawa T.F."/>
            <person name="Liu W."/>
            <person name="Song Y."/>
            <person name="Salvetti E."/>
            <person name="Wrobel A."/>
            <person name="Rasinkangas P."/>
            <person name="Parkhill J."/>
            <person name="Rea M.C."/>
            <person name="O'Sullivan O."/>
            <person name="Ritari J."/>
            <person name="Douillard F.P."/>
            <person name="Paul Ross R."/>
            <person name="Yang R."/>
            <person name="Briner A.E."/>
            <person name="Felis G.E."/>
            <person name="de Vos W.M."/>
            <person name="Barrangou R."/>
            <person name="Klaenhammer T.R."/>
            <person name="Caufield P.W."/>
            <person name="Cui Y."/>
            <person name="Zhang H."/>
            <person name="O'Toole P.W."/>
        </authorList>
    </citation>
    <scope>NUCLEOTIDE SEQUENCE [LARGE SCALE GENOMIC DNA]</scope>
    <source>
        <strain evidence="1 4">ATCC BAA-66</strain>
        <strain evidence="2 3">DSM 13344</strain>
    </source>
</reference>
<organism evidence="1 4">
    <name type="scientific">Lactobacillus selangorensis</name>
    <dbReference type="NCBI Taxonomy" id="81857"/>
    <lineage>
        <taxon>Bacteria</taxon>
        <taxon>Bacillati</taxon>
        <taxon>Bacillota</taxon>
        <taxon>Bacilli</taxon>
        <taxon>Lactobacillales</taxon>
        <taxon>Lactobacillaceae</taxon>
        <taxon>Lactobacillus</taxon>
    </lineage>
</organism>
<evidence type="ECO:0000313" key="3">
    <source>
        <dbReference type="Proteomes" id="UP000051645"/>
    </source>
</evidence>
<dbReference type="AlphaFoldDB" id="A0A0R2FUP9"/>
<sequence>MGHNVKLDENVTVAAHLDGELKDMDAETQQEIHEYIEFKKAQYAKKHSQKD</sequence>
<evidence type="ECO:0000313" key="4">
    <source>
        <dbReference type="Proteomes" id="UP000051751"/>
    </source>
</evidence>
<accession>A0A0R2FUP9</accession>
<comment type="caution">
    <text evidence="1">The sequence shown here is derived from an EMBL/GenBank/DDBJ whole genome shotgun (WGS) entry which is preliminary data.</text>
</comment>
<dbReference type="EMBL" id="JQAT01000001">
    <property type="protein sequence ID" value="KRN29207.1"/>
    <property type="molecule type" value="Genomic_DNA"/>
</dbReference>
<dbReference type="Proteomes" id="UP000051751">
    <property type="component" value="Unassembled WGS sequence"/>
</dbReference>
<proteinExistence type="predicted"/>
<name>A0A0R2FUP9_9LACO</name>
<keyword evidence="3" id="KW-1185">Reference proteome</keyword>
<evidence type="ECO:0000313" key="2">
    <source>
        <dbReference type="EMBL" id="KRN31435.1"/>
    </source>
</evidence>
<dbReference type="Proteomes" id="UP000051645">
    <property type="component" value="Unassembled WGS sequence"/>
</dbReference>